<protein>
    <submittedName>
        <fullName evidence="1">Uncharacterized protein</fullName>
    </submittedName>
</protein>
<reference evidence="1" key="1">
    <citation type="submission" date="2012-11" db="EMBL/GenBank/DDBJ databases">
        <title>Dependencies among metagenomic species, viruses, plasmids and units of genetic variation.</title>
        <authorList>
            <person name="Nielsen H.B."/>
            <person name="Almeida M."/>
            <person name="Juncker A.S."/>
            <person name="Rasmussen S."/>
            <person name="Li J."/>
            <person name="Sunagawa S."/>
            <person name="Plichta D."/>
            <person name="Gautier L."/>
            <person name="Le Chatelier E."/>
            <person name="Peletier E."/>
            <person name="Bonde I."/>
            <person name="Nielsen T."/>
            <person name="Manichanh C."/>
            <person name="Arumugam M."/>
            <person name="Batto J."/>
            <person name="Santos M.B.Q.D."/>
            <person name="Blom N."/>
            <person name="Borruel N."/>
            <person name="Burgdorf K.S."/>
            <person name="Boumezbeur F."/>
            <person name="Casellas F."/>
            <person name="Dore J."/>
            <person name="Guarner F."/>
            <person name="Hansen T."/>
            <person name="Hildebrand F."/>
            <person name="Kaas R.S."/>
            <person name="Kennedy S."/>
            <person name="Kristiansen K."/>
            <person name="Kultima J.R."/>
            <person name="Leonard P."/>
            <person name="Levenez F."/>
            <person name="Lund O."/>
            <person name="Moumen B."/>
            <person name="Le Paslier D."/>
            <person name="Pons N."/>
            <person name="Pedersen O."/>
            <person name="Prifti E."/>
            <person name="Qin J."/>
            <person name="Raes J."/>
            <person name="Tap J."/>
            <person name="Tims S."/>
            <person name="Ussery D.W."/>
            <person name="Yamada T."/>
            <person name="MetaHit consortium"/>
            <person name="Renault P."/>
            <person name="Sicheritz-Ponten T."/>
            <person name="Bork P."/>
            <person name="Wang J."/>
            <person name="Brunak S."/>
            <person name="Ehrlich S.D."/>
        </authorList>
    </citation>
    <scope>NUCLEOTIDE SEQUENCE [LARGE SCALE GENOMIC DNA]</scope>
</reference>
<sequence length="186" mass="19545">MASAPPASAALAMTVISVTLGLSFMMIGCFACAFTSLVMASTALGSWPKAIPPSFTLGQDILISSISAGWSPKRSTTSIYSSVVFPQTLTTIFVSYCFKKGISLFVNTSTPGFWRPMALSMPPYTSAILGVGLPGHGALATPLVTTAPRRFKSTNSLYSMPEPNVPDASITGFLNSTPAIFTLIFI</sequence>
<dbReference type="Proteomes" id="UP000018009">
    <property type="component" value="Unassembled WGS sequence"/>
</dbReference>
<evidence type="ECO:0000313" key="2">
    <source>
        <dbReference type="Proteomes" id="UP000018009"/>
    </source>
</evidence>
<comment type="caution">
    <text evidence="1">The sequence shown here is derived from an EMBL/GenBank/DDBJ whole genome shotgun (WGS) entry which is preliminary data.</text>
</comment>
<accession>R6JLG2</accession>
<organism evidence="1 2">
    <name type="scientific">[Clostridium] clostridioforme CAG:132</name>
    <dbReference type="NCBI Taxonomy" id="1263065"/>
    <lineage>
        <taxon>Bacteria</taxon>
        <taxon>Bacillati</taxon>
        <taxon>Bacillota</taxon>
        <taxon>Clostridia</taxon>
        <taxon>Lachnospirales</taxon>
        <taxon>Lachnospiraceae</taxon>
        <taxon>Enterocloster</taxon>
    </lineage>
</organism>
<dbReference type="EMBL" id="CBDY010000125">
    <property type="protein sequence ID" value="CDB62155.1"/>
    <property type="molecule type" value="Genomic_DNA"/>
</dbReference>
<gene>
    <name evidence="1" type="ORF">BN486_02283</name>
</gene>
<dbReference type="AlphaFoldDB" id="R6JLG2"/>
<name>R6JLG2_9FIRM</name>
<proteinExistence type="predicted"/>
<evidence type="ECO:0000313" key="1">
    <source>
        <dbReference type="EMBL" id="CDB62155.1"/>
    </source>
</evidence>